<keyword evidence="2" id="KW-0328">Glycosyltransferase</keyword>
<feature type="domain" description="Glycosyltransferase 2-like" evidence="4">
    <location>
        <begin position="77"/>
        <end position="170"/>
    </location>
</feature>
<dbReference type="InterPro" id="IPR029044">
    <property type="entry name" value="Nucleotide-diphossugar_trans"/>
</dbReference>
<dbReference type="Gene3D" id="3.90.550.60">
    <property type="match status" value="1"/>
</dbReference>
<reference evidence="5" key="1">
    <citation type="submission" date="2018-06" db="EMBL/GenBank/DDBJ databases">
        <authorList>
            <person name="Zhirakovskaya E."/>
        </authorList>
    </citation>
    <scope>NUCLEOTIDE SEQUENCE</scope>
</reference>
<dbReference type="CDD" id="cd04186">
    <property type="entry name" value="GT_2_like_c"/>
    <property type="match status" value="1"/>
</dbReference>
<feature type="domain" description="Glycosyltransferase 2-like" evidence="4">
    <location>
        <begin position="520"/>
        <end position="643"/>
    </location>
</feature>
<dbReference type="PANTHER" id="PTHR43179:SF12">
    <property type="entry name" value="GALACTOFURANOSYLTRANSFERASE GLFT2"/>
    <property type="match status" value="1"/>
</dbReference>
<dbReference type="AlphaFoldDB" id="A0A3B1E8Z6"/>
<dbReference type="InterPro" id="IPR001173">
    <property type="entry name" value="Glyco_trans_2-like"/>
</dbReference>
<dbReference type="EMBL" id="UOGK01000682">
    <property type="protein sequence ID" value="VAX42377.1"/>
    <property type="molecule type" value="Genomic_DNA"/>
</dbReference>
<evidence type="ECO:0000256" key="3">
    <source>
        <dbReference type="ARBA" id="ARBA00022679"/>
    </source>
</evidence>
<organism evidence="5">
    <name type="scientific">hydrothermal vent metagenome</name>
    <dbReference type="NCBI Taxonomy" id="652676"/>
    <lineage>
        <taxon>unclassified sequences</taxon>
        <taxon>metagenomes</taxon>
        <taxon>ecological metagenomes</taxon>
    </lineage>
</organism>
<dbReference type="GO" id="GO:0016757">
    <property type="term" value="F:glycosyltransferase activity"/>
    <property type="evidence" value="ECO:0007669"/>
    <property type="project" value="UniProtKB-KW"/>
</dbReference>
<dbReference type="PANTHER" id="PTHR43179">
    <property type="entry name" value="RHAMNOSYLTRANSFERASE WBBL"/>
    <property type="match status" value="1"/>
</dbReference>
<protein>
    <recommendedName>
        <fullName evidence="4">Glycosyltransferase 2-like domain-containing protein</fullName>
    </recommendedName>
</protein>
<dbReference type="Pfam" id="PF00535">
    <property type="entry name" value="Glycos_transf_2"/>
    <property type="match status" value="2"/>
</dbReference>
<name>A0A3B1E8Z6_9ZZZZ</name>
<evidence type="ECO:0000259" key="4">
    <source>
        <dbReference type="Pfam" id="PF00535"/>
    </source>
</evidence>
<proteinExistence type="inferred from homology"/>
<keyword evidence="3" id="KW-0808">Transferase</keyword>
<gene>
    <name evidence="5" type="ORF">MNBD_PLANCTO03-1022</name>
</gene>
<comment type="similarity">
    <text evidence="1">Belongs to the glycosyltransferase 2 family.</text>
</comment>
<accession>A0A3B1E8Z6</accession>
<evidence type="ECO:0000256" key="2">
    <source>
        <dbReference type="ARBA" id="ARBA00022676"/>
    </source>
</evidence>
<sequence length="803" mass="86450">MDHPQAATISPLARPVRVEAGVRTVRVATIVPCFNRPEDLATLAGDLAACELEVTPHTGTEHLGEGVAQPLQIDLSVLAIDNASEPRLELPEFPDRINTRLVRLATNTGGSGGYNTGMALALREDGETRSDAGPDYLWLVDSDARVEPDTLARLLGAMESDDSIVALGPVLLDTATGKVQEVGGKFDRKRGRYSAMFERVPELARGDDADDREGFRTIDCAYVAACCVLVRAETVRRVGLMPEVFLNADDVEWCMRLAREGGGRVAVLVGAVASHPRFDRFSTLPRYFGARNGFGPIDALGLGRVVRFRRAAKEVLRAVNQELMGRADIAALHVRGLRDAARGMVSGLPSDLPKTEGMRPFDTLAGALPEAGAGGGGLLIDWSGELNAADRACVRGALQERGYNVEHAARAPTRSLAAMLRRAIAGPRFGVAIVPAKGSPAHWFVGRTMIECAGGGFVVRRVSRFGAMARCVGIVASGGWYSLRLGVRRARLSVLPGVEAAAALAPVERAQGEISSLGLSIVVLSYNRKSAILQTLQRLNTGTATQDAEIIVIDNASTDGSAQAVREQMPRAKVIALETNEAIAGFNRGVEAASGDLVLILDDDARPEPEALASAIKLLSVRADLAAVTLLPYHPATGTVEWPFAERMNGPRDDWPVMGCCNLVRRSVWRAIGGYDESFFLYRNDVELALKILATGRGVYFDPSWRCEHDSPAAARKSARWCRLATRNWIWLARRHGRGFGKLVGVLAGWAWAHKLAGVSLSRQWAVVQGVAEGVMCSPAAFPACVQPDGRAFAALLRLRFRR</sequence>
<dbReference type="Gene3D" id="3.90.550.10">
    <property type="entry name" value="Spore Coat Polysaccharide Biosynthesis Protein SpsA, Chain A"/>
    <property type="match status" value="1"/>
</dbReference>
<dbReference type="SUPFAM" id="SSF53448">
    <property type="entry name" value="Nucleotide-diphospho-sugar transferases"/>
    <property type="match status" value="2"/>
</dbReference>
<evidence type="ECO:0000256" key="1">
    <source>
        <dbReference type="ARBA" id="ARBA00006739"/>
    </source>
</evidence>
<evidence type="ECO:0000313" key="5">
    <source>
        <dbReference type="EMBL" id="VAX42377.1"/>
    </source>
</evidence>